<evidence type="ECO:0000256" key="1">
    <source>
        <dbReference type="ARBA" id="ARBA00004429"/>
    </source>
</evidence>
<feature type="transmembrane region" description="Helical" evidence="9">
    <location>
        <begin position="126"/>
        <end position="153"/>
    </location>
</feature>
<comment type="caution">
    <text evidence="11">The sequence shown here is derived from an EMBL/GenBank/DDBJ whole genome shotgun (WGS) entry which is preliminary data.</text>
</comment>
<evidence type="ECO:0000256" key="5">
    <source>
        <dbReference type="ARBA" id="ARBA00022519"/>
    </source>
</evidence>
<keyword evidence="8 9" id="KW-0472">Membrane</keyword>
<feature type="transmembrane region" description="Helical" evidence="9">
    <location>
        <begin position="51"/>
        <end position="72"/>
    </location>
</feature>
<dbReference type="PANTHER" id="PTHR30413:SF8">
    <property type="entry name" value="TRANSPORT PERMEASE PROTEIN"/>
    <property type="match status" value="1"/>
</dbReference>
<evidence type="ECO:0000313" key="12">
    <source>
        <dbReference type="Proteomes" id="UP000282759"/>
    </source>
</evidence>
<evidence type="ECO:0000259" key="10">
    <source>
        <dbReference type="PROSITE" id="PS51012"/>
    </source>
</evidence>
<dbReference type="Pfam" id="PF01061">
    <property type="entry name" value="ABC2_membrane"/>
    <property type="match status" value="1"/>
</dbReference>
<dbReference type="GO" id="GO:0005886">
    <property type="term" value="C:plasma membrane"/>
    <property type="evidence" value="ECO:0007669"/>
    <property type="project" value="UniProtKB-SubCell"/>
</dbReference>
<dbReference type="Proteomes" id="UP000282759">
    <property type="component" value="Unassembled WGS sequence"/>
</dbReference>
<evidence type="ECO:0000256" key="2">
    <source>
        <dbReference type="ARBA" id="ARBA00007783"/>
    </source>
</evidence>
<sequence length="289" mass="33041">MSTSATARQNWDLEIKPRNSIFNLHFKEVWAYRDLLLLLVRRDFVSYYKQTLLGPVWFFVQPALTTLIYTFVFSRLAGISTDGIPPPLFYVAGITAWNYFADCLNKTSSVFRDNAHIFGKVYFPRLIMPLGIVLSSLIRFGVQMLLFLLMFGYYMFTGAHFSPTWYILLFPLLVIIMAFLGMGMGMMVSALTTRYRDLIFLVTFGVQLLMYGTTVIYPLSTALQRYPELARFIELNPMTPIIETFRYGFLGSGSFSWGGLLYCAAVSVIITIVGIIVFNRSERSFVDTV</sequence>
<keyword evidence="3 9" id="KW-0813">Transport</keyword>
<feature type="transmembrane region" description="Helical" evidence="9">
    <location>
        <begin position="198"/>
        <end position="219"/>
    </location>
</feature>
<accession>A0A3S2UM30</accession>
<evidence type="ECO:0000256" key="8">
    <source>
        <dbReference type="ARBA" id="ARBA00023136"/>
    </source>
</evidence>
<organism evidence="11 12">
    <name type="scientific">Mucilaginibacter limnophilus</name>
    <dbReference type="NCBI Taxonomy" id="1932778"/>
    <lineage>
        <taxon>Bacteria</taxon>
        <taxon>Pseudomonadati</taxon>
        <taxon>Bacteroidota</taxon>
        <taxon>Sphingobacteriia</taxon>
        <taxon>Sphingobacteriales</taxon>
        <taxon>Sphingobacteriaceae</taxon>
        <taxon>Mucilaginibacter</taxon>
    </lineage>
</organism>
<dbReference type="EMBL" id="SACK01000002">
    <property type="protein sequence ID" value="RVU01629.1"/>
    <property type="molecule type" value="Genomic_DNA"/>
</dbReference>
<evidence type="ECO:0000256" key="3">
    <source>
        <dbReference type="ARBA" id="ARBA00022448"/>
    </source>
</evidence>
<dbReference type="GO" id="GO:0140359">
    <property type="term" value="F:ABC-type transporter activity"/>
    <property type="evidence" value="ECO:0007669"/>
    <property type="project" value="InterPro"/>
</dbReference>
<evidence type="ECO:0000256" key="4">
    <source>
        <dbReference type="ARBA" id="ARBA00022475"/>
    </source>
</evidence>
<keyword evidence="6 9" id="KW-0812">Transmembrane</keyword>
<feature type="transmembrane region" description="Helical" evidence="9">
    <location>
        <begin position="255"/>
        <end position="278"/>
    </location>
</feature>
<proteinExistence type="inferred from homology"/>
<evidence type="ECO:0000313" key="11">
    <source>
        <dbReference type="EMBL" id="RVU01629.1"/>
    </source>
</evidence>
<name>A0A3S2UM30_9SPHI</name>
<dbReference type="OrthoDB" id="9786910at2"/>
<feature type="domain" description="ABC transmembrane type-2" evidence="10">
    <location>
        <begin position="53"/>
        <end position="281"/>
    </location>
</feature>
<comment type="similarity">
    <text evidence="2 9">Belongs to the ABC-2 integral membrane protein family.</text>
</comment>
<dbReference type="RefSeq" id="WP_127704000.1">
    <property type="nucleotide sequence ID" value="NZ_SACK01000002.1"/>
</dbReference>
<dbReference type="PANTHER" id="PTHR30413">
    <property type="entry name" value="INNER MEMBRANE TRANSPORT PERMEASE"/>
    <property type="match status" value="1"/>
</dbReference>
<dbReference type="GO" id="GO:0015920">
    <property type="term" value="P:lipopolysaccharide transport"/>
    <property type="evidence" value="ECO:0007669"/>
    <property type="project" value="TreeGrafter"/>
</dbReference>
<keyword evidence="4 9" id="KW-1003">Cell membrane</keyword>
<protein>
    <recommendedName>
        <fullName evidence="9">Transport permease protein</fullName>
    </recommendedName>
</protein>
<comment type="subcellular location">
    <subcellularLocation>
        <location evidence="1">Cell inner membrane</location>
        <topology evidence="1">Multi-pass membrane protein</topology>
    </subcellularLocation>
    <subcellularLocation>
        <location evidence="9">Cell membrane</location>
        <topology evidence="9">Multi-pass membrane protein</topology>
    </subcellularLocation>
</comment>
<dbReference type="PROSITE" id="PS51012">
    <property type="entry name" value="ABC_TM2"/>
    <property type="match status" value="1"/>
</dbReference>
<keyword evidence="7 9" id="KW-1133">Transmembrane helix</keyword>
<keyword evidence="12" id="KW-1185">Reference proteome</keyword>
<evidence type="ECO:0000256" key="9">
    <source>
        <dbReference type="RuleBase" id="RU361157"/>
    </source>
</evidence>
<reference evidence="11 12" key="1">
    <citation type="submission" date="2019-01" db="EMBL/GenBank/DDBJ databases">
        <authorList>
            <person name="Chen W.-M."/>
        </authorList>
    </citation>
    <scope>NUCLEOTIDE SEQUENCE [LARGE SCALE GENOMIC DNA]</scope>
    <source>
        <strain evidence="11 12">YBJ-36</strain>
    </source>
</reference>
<gene>
    <name evidence="11" type="ORF">EOD41_06615</name>
</gene>
<dbReference type="AlphaFoldDB" id="A0A3S2UM30"/>
<evidence type="ECO:0000256" key="7">
    <source>
        <dbReference type="ARBA" id="ARBA00022989"/>
    </source>
</evidence>
<feature type="transmembrane region" description="Helical" evidence="9">
    <location>
        <begin position="165"/>
        <end position="186"/>
    </location>
</feature>
<dbReference type="InterPro" id="IPR047817">
    <property type="entry name" value="ABC2_TM_bact-type"/>
</dbReference>
<feature type="transmembrane region" description="Helical" evidence="9">
    <location>
        <begin position="84"/>
        <end position="105"/>
    </location>
</feature>
<keyword evidence="5" id="KW-0997">Cell inner membrane</keyword>
<evidence type="ECO:0000256" key="6">
    <source>
        <dbReference type="ARBA" id="ARBA00022692"/>
    </source>
</evidence>
<dbReference type="InterPro" id="IPR013525">
    <property type="entry name" value="ABC2_TM"/>
</dbReference>